<dbReference type="SMART" id="SM00465">
    <property type="entry name" value="GIYc"/>
    <property type="match status" value="1"/>
</dbReference>
<name>A0ABU3T126_9ALTE</name>
<dbReference type="Proteomes" id="UP001247805">
    <property type="component" value="Unassembled WGS sequence"/>
</dbReference>
<keyword evidence="4" id="KW-1185">Reference proteome</keyword>
<dbReference type="SUPFAM" id="SSF82771">
    <property type="entry name" value="GIY-YIG endonuclease"/>
    <property type="match status" value="1"/>
</dbReference>
<dbReference type="PROSITE" id="PS50164">
    <property type="entry name" value="GIY_YIG"/>
    <property type="match status" value="1"/>
</dbReference>
<dbReference type="Gene3D" id="3.40.1440.10">
    <property type="entry name" value="GIY-YIG endonuclease"/>
    <property type="match status" value="1"/>
</dbReference>
<dbReference type="RefSeq" id="WP_316027486.1">
    <property type="nucleotide sequence ID" value="NZ_JAWDIO010000002.1"/>
</dbReference>
<dbReference type="PANTHER" id="PTHR34477:SF5">
    <property type="entry name" value="BSL5627 PROTEIN"/>
    <property type="match status" value="1"/>
</dbReference>
<evidence type="ECO:0000259" key="2">
    <source>
        <dbReference type="PROSITE" id="PS50164"/>
    </source>
</evidence>
<dbReference type="PANTHER" id="PTHR34477">
    <property type="entry name" value="UPF0213 PROTEIN YHBQ"/>
    <property type="match status" value="1"/>
</dbReference>
<accession>A0ABU3T126</accession>
<dbReference type="InterPro" id="IPR000305">
    <property type="entry name" value="GIY-YIG_endonuc"/>
</dbReference>
<comment type="caution">
    <text evidence="3">The sequence shown here is derived from an EMBL/GenBank/DDBJ whole genome shotgun (WGS) entry which is preliminary data.</text>
</comment>
<proteinExistence type="inferred from homology"/>
<reference evidence="3 4" key="1">
    <citation type="submission" date="2023-10" db="EMBL/GenBank/DDBJ databases">
        <title>Glaciecola aquimarina strain GGW-M5 nov., isolated from a coastal seawater.</title>
        <authorList>
            <person name="Bayburt H."/>
            <person name="Kim J.M."/>
            <person name="Choi B.J."/>
            <person name="Jeon C.O."/>
        </authorList>
    </citation>
    <scope>NUCLEOTIDE SEQUENCE [LARGE SCALE GENOMIC DNA]</scope>
    <source>
        <strain evidence="3 4">KCTC 32108</strain>
    </source>
</reference>
<gene>
    <name evidence="3" type="ORF">RS130_20625</name>
</gene>
<comment type="similarity">
    <text evidence="1">Belongs to the UPF0213 family.</text>
</comment>
<protein>
    <submittedName>
        <fullName evidence="3">GIY-YIG nuclease family protein</fullName>
    </submittedName>
</protein>
<dbReference type="InterPro" id="IPR035901">
    <property type="entry name" value="GIY-YIG_endonuc_sf"/>
</dbReference>
<feature type="domain" description="GIY-YIG" evidence="2">
    <location>
        <begin position="2"/>
        <end position="78"/>
    </location>
</feature>
<sequence length="95" mass="11353">MKQPVTYILANHKCGTLYIGVTSDLVKRIWQHKNDLVEGFCKKYAVHILVYFEQHGDMNAAIVREKQLKKWKRDWKLQLIEKSNPNWIDLYHTIL</sequence>
<organism evidence="3 4">
    <name type="scientific">Paraglaciecola aquimarina</name>
    <dbReference type="NCBI Taxonomy" id="1235557"/>
    <lineage>
        <taxon>Bacteria</taxon>
        <taxon>Pseudomonadati</taxon>
        <taxon>Pseudomonadota</taxon>
        <taxon>Gammaproteobacteria</taxon>
        <taxon>Alteromonadales</taxon>
        <taxon>Alteromonadaceae</taxon>
        <taxon>Paraglaciecola</taxon>
    </lineage>
</organism>
<evidence type="ECO:0000256" key="1">
    <source>
        <dbReference type="ARBA" id="ARBA00007435"/>
    </source>
</evidence>
<dbReference type="EMBL" id="JAWDIO010000002">
    <property type="protein sequence ID" value="MDU0355974.1"/>
    <property type="molecule type" value="Genomic_DNA"/>
</dbReference>
<evidence type="ECO:0000313" key="3">
    <source>
        <dbReference type="EMBL" id="MDU0355974.1"/>
    </source>
</evidence>
<evidence type="ECO:0000313" key="4">
    <source>
        <dbReference type="Proteomes" id="UP001247805"/>
    </source>
</evidence>
<dbReference type="CDD" id="cd10448">
    <property type="entry name" value="GIY-YIG_unchar_3"/>
    <property type="match status" value="1"/>
</dbReference>
<dbReference type="InterPro" id="IPR050190">
    <property type="entry name" value="UPF0213_domain"/>
</dbReference>
<dbReference type="Pfam" id="PF01541">
    <property type="entry name" value="GIY-YIG"/>
    <property type="match status" value="1"/>
</dbReference>